<name>A0ABT4VY10_9RHOB</name>
<feature type="region of interest" description="Disordered" evidence="1">
    <location>
        <begin position="165"/>
        <end position="186"/>
    </location>
</feature>
<protein>
    <submittedName>
        <fullName evidence="2">Uncharacterized protein</fullName>
    </submittedName>
</protein>
<proteinExistence type="predicted"/>
<gene>
    <name evidence="2" type="ORF">O2N63_03535</name>
</gene>
<evidence type="ECO:0000313" key="3">
    <source>
        <dbReference type="Proteomes" id="UP001528040"/>
    </source>
</evidence>
<evidence type="ECO:0000313" key="2">
    <source>
        <dbReference type="EMBL" id="MDA5093151.1"/>
    </source>
</evidence>
<feature type="compositionally biased region" description="Basic and acidic residues" evidence="1">
    <location>
        <begin position="42"/>
        <end position="58"/>
    </location>
</feature>
<feature type="compositionally biased region" description="Low complexity" evidence="1">
    <location>
        <begin position="284"/>
        <end position="301"/>
    </location>
</feature>
<reference evidence="2 3" key="1">
    <citation type="submission" date="2023-01" db="EMBL/GenBank/DDBJ databases">
        <authorList>
            <person name="Yoon J.-W."/>
        </authorList>
    </citation>
    <scope>NUCLEOTIDE SEQUENCE [LARGE SCALE GENOMIC DNA]</scope>
    <source>
        <strain evidence="2 3">KMU-50</strain>
    </source>
</reference>
<feature type="compositionally biased region" description="Low complexity" evidence="1">
    <location>
        <begin position="61"/>
        <end position="75"/>
    </location>
</feature>
<comment type="caution">
    <text evidence="2">The sequence shown here is derived from an EMBL/GenBank/DDBJ whole genome shotgun (WGS) entry which is preliminary data.</text>
</comment>
<keyword evidence="3" id="KW-1185">Reference proteome</keyword>
<sequence>MRSVSTAVGAVILSAVGLMGPELVSNGMTGLGMESGAAYAKGGKDRDGKDRGGKDRGGKGSKPSGKTTSTGGKPTWVGGGKPTTKHTKAAPQSSPKPQSAPTVEKPKNLNAELKGLNSLKRNINGVMNSSDPKMTGFQEYIQASADLKELEAQIETDEKKLAELKALAEKDEPKPEDFTKSDGSLDDDAYQTAKQEWQDAQDDVTDLEKKIEDANAELKDLEDATSEDALEQAIVDGMNATGNETTTAEDLSPEVVEWVEEQMGVGEDEGLIDDYIAQQEEEAAAAAAAAEAEATPTEEPV</sequence>
<dbReference type="EMBL" id="JAQIIO010000001">
    <property type="protein sequence ID" value="MDA5093151.1"/>
    <property type="molecule type" value="Genomic_DNA"/>
</dbReference>
<feature type="compositionally biased region" description="Low complexity" evidence="1">
    <location>
        <begin position="89"/>
        <end position="101"/>
    </location>
</feature>
<dbReference type="Proteomes" id="UP001528040">
    <property type="component" value="Unassembled WGS sequence"/>
</dbReference>
<evidence type="ECO:0000256" key="1">
    <source>
        <dbReference type="SAM" id="MobiDB-lite"/>
    </source>
</evidence>
<feature type="region of interest" description="Disordered" evidence="1">
    <location>
        <begin position="282"/>
        <end position="301"/>
    </location>
</feature>
<dbReference type="RefSeq" id="WP_271052767.1">
    <property type="nucleotide sequence ID" value="NZ_JAQIIO010000001.1"/>
</dbReference>
<accession>A0ABT4VY10</accession>
<feature type="compositionally biased region" description="Basic and acidic residues" evidence="1">
    <location>
        <begin position="165"/>
        <end position="180"/>
    </location>
</feature>
<feature type="region of interest" description="Disordered" evidence="1">
    <location>
        <begin position="33"/>
        <end position="116"/>
    </location>
</feature>
<organism evidence="2 3">
    <name type="scientific">Aliiroseovarius salicola</name>
    <dbReference type="NCBI Taxonomy" id="3009082"/>
    <lineage>
        <taxon>Bacteria</taxon>
        <taxon>Pseudomonadati</taxon>
        <taxon>Pseudomonadota</taxon>
        <taxon>Alphaproteobacteria</taxon>
        <taxon>Rhodobacterales</taxon>
        <taxon>Paracoccaceae</taxon>
        <taxon>Aliiroseovarius</taxon>
    </lineage>
</organism>